<keyword evidence="2" id="KW-0472">Membrane</keyword>
<dbReference type="RefSeq" id="WP_204916968.1">
    <property type="nucleotide sequence ID" value="NZ_BAAAQP010000008.1"/>
</dbReference>
<keyword evidence="2" id="KW-0812">Transmembrane</keyword>
<protein>
    <recommendedName>
        <fullName evidence="5">DUF3180 domain-containing protein</fullName>
    </recommendedName>
</protein>
<dbReference type="EMBL" id="JAFBCF010000001">
    <property type="protein sequence ID" value="MBM7798427.1"/>
    <property type="molecule type" value="Genomic_DNA"/>
</dbReference>
<dbReference type="InterPro" id="IPR021517">
    <property type="entry name" value="DUF3180"/>
</dbReference>
<evidence type="ECO:0000256" key="2">
    <source>
        <dbReference type="SAM" id="Phobius"/>
    </source>
</evidence>
<keyword evidence="2" id="KW-1133">Transmembrane helix</keyword>
<evidence type="ECO:0000256" key="1">
    <source>
        <dbReference type="SAM" id="MobiDB-lite"/>
    </source>
</evidence>
<feature type="transmembrane region" description="Helical" evidence="2">
    <location>
        <begin position="102"/>
        <end position="126"/>
    </location>
</feature>
<proteinExistence type="predicted"/>
<feature type="transmembrane region" description="Helical" evidence="2">
    <location>
        <begin position="138"/>
        <end position="158"/>
    </location>
</feature>
<evidence type="ECO:0000313" key="4">
    <source>
        <dbReference type="Proteomes" id="UP000704762"/>
    </source>
</evidence>
<comment type="caution">
    <text evidence="3">The sequence shown here is derived from an EMBL/GenBank/DDBJ whole genome shotgun (WGS) entry which is preliminary data.</text>
</comment>
<dbReference type="Proteomes" id="UP000704762">
    <property type="component" value="Unassembled WGS sequence"/>
</dbReference>
<keyword evidence="4" id="KW-1185">Reference proteome</keyword>
<name>A0ABS2RIS7_9ACTN</name>
<accession>A0ABS2RIS7</accession>
<reference evidence="3 4" key="1">
    <citation type="submission" date="2021-01" db="EMBL/GenBank/DDBJ databases">
        <title>Sequencing the genomes of 1000 actinobacteria strains.</title>
        <authorList>
            <person name="Klenk H.-P."/>
        </authorList>
    </citation>
    <scope>NUCLEOTIDE SEQUENCE [LARGE SCALE GENOMIC DNA]</scope>
    <source>
        <strain evidence="3 4">DSM 18662</strain>
    </source>
</reference>
<organism evidence="3 4">
    <name type="scientific">Microlunatus panaciterrae</name>
    <dbReference type="NCBI Taxonomy" id="400768"/>
    <lineage>
        <taxon>Bacteria</taxon>
        <taxon>Bacillati</taxon>
        <taxon>Actinomycetota</taxon>
        <taxon>Actinomycetes</taxon>
        <taxon>Propionibacteriales</taxon>
        <taxon>Propionibacteriaceae</taxon>
        <taxon>Microlunatus</taxon>
    </lineage>
</organism>
<evidence type="ECO:0000313" key="3">
    <source>
        <dbReference type="EMBL" id="MBM7798427.1"/>
    </source>
</evidence>
<gene>
    <name evidence="3" type="ORF">JOE57_001348</name>
</gene>
<evidence type="ECO:0008006" key="5">
    <source>
        <dbReference type="Google" id="ProtNLM"/>
    </source>
</evidence>
<feature type="transmembrane region" description="Helical" evidence="2">
    <location>
        <begin position="30"/>
        <end position="55"/>
    </location>
</feature>
<feature type="transmembrane region" description="Helical" evidence="2">
    <location>
        <begin position="61"/>
        <end position="81"/>
    </location>
</feature>
<feature type="region of interest" description="Disordered" evidence="1">
    <location>
        <begin position="1"/>
        <end position="21"/>
    </location>
</feature>
<dbReference type="Pfam" id="PF11377">
    <property type="entry name" value="DUF3180"/>
    <property type="match status" value="1"/>
</dbReference>
<sequence length="178" mass="19009">MRDETQRDQIPPEEPQRPETGSIALTSSRAVAVAFLFGLLIGWFVVLAANALGALSPQVPWSAPIALLLAAGLVGILAYGTHQRIQVRRSFVEPHRAVSMLVLGKTAALAGALVAGGYLAFGLMFVGRWEADIPRERVIRSAVSVVSGIAMTVAGLLLERACKVPKSEDDEESDSPHR</sequence>